<reference evidence="2 3" key="1">
    <citation type="journal article" date="2022" name="Nat. Plants">
        <title>Genomes of leafy and leafless Platanthera orchids illuminate the evolution of mycoheterotrophy.</title>
        <authorList>
            <person name="Li M.H."/>
            <person name="Liu K.W."/>
            <person name="Li Z."/>
            <person name="Lu H.C."/>
            <person name="Ye Q.L."/>
            <person name="Zhang D."/>
            <person name="Wang J.Y."/>
            <person name="Li Y.F."/>
            <person name="Zhong Z.M."/>
            <person name="Liu X."/>
            <person name="Yu X."/>
            <person name="Liu D.K."/>
            <person name="Tu X.D."/>
            <person name="Liu B."/>
            <person name="Hao Y."/>
            <person name="Liao X.Y."/>
            <person name="Jiang Y.T."/>
            <person name="Sun W.H."/>
            <person name="Chen J."/>
            <person name="Chen Y.Q."/>
            <person name="Ai Y."/>
            <person name="Zhai J.W."/>
            <person name="Wu S.S."/>
            <person name="Zhou Z."/>
            <person name="Hsiao Y.Y."/>
            <person name="Wu W.L."/>
            <person name="Chen Y.Y."/>
            <person name="Lin Y.F."/>
            <person name="Hsu J.L."/>
            <person name="Li C.Y."/>
            <person name="Wang Z.W."/>
            <person name="Zhao X."/>
            <person name="Zhong W.Y."/>
            <person name="Ma X.K."/>
            <person name="Ma L."/>
            <person name="Huang J."/>
            <person name="Chen G.Z."/>
            <person name="Huang M.Z."/>
            <person name="Huang L."/>
            <person name="Peng D.H."/>
            <person name="Luo Y.B."/>
            <person name="Zou S.Q."/>
            <person name="Chen S.P."/>
            <person name="Lan S."/>
            <person name="Tsai W.C."/>
            <person name="Van de Peer Y."/>
            <person name="Liu Z.J."/>
        </authorList>
    </citation>
    <scope>NUCLEOTIDE SEQUENCE [LARGE SCALE GENOMIC DNA]</scope>
    <source>
        <strain evidence="2">Lor288</strain>
    </source>
</reference>
<evidence type="ECO:0000313" key="3">
    <source>
        <dbReference type="Proteomes" id="UP001412067"/>
    </source>
</evidence>
<proteinExistence type="predicted"/>
<evidence type="ECO:0000313" key="2">
    <source>
        <dbReference type="EMBL" id="KAK8961545.1"/>
    </source>
</evidence>
<dbReference type="Proteomes" id="UP001412067">
    <property type="component" value="Unassembled WGS sequence"/>
</dbReference>
<feature type="compositionally biased region" description="Basic residues" evidence="1">
    <location>
        <begin position="18"/>
        <end position="31"/>
    </location>
</feature>
<feature type="compositionally biased region" description="Polar residues" evidence="1">
    <location>
        <begin position="65"/>
        <end position="75"/>
    </location>
</feature>
<sequence length="75" mass="8455">MERIFRLSSLLQGSVKTVKTRQARRKHKSRVGHPEPSPPSREDDSEAESDAHSRKKQLATDFESRTATSGAQHDL</sequence>
<keyword evidence="3" id="KW-1185">Reference proteome</keyword>
<accession>A0ABR2MC33</accession>
<evidence type="ECO:0000256" key="1">
    <source>
        <dbReference type="SAM" id="MobiDB-lite"/>
    </source>
</evidence>
<feature type="region of interest" description="Disordered" evidence="1">
    <location>
        <begin position="16"/>
        <end position="75"/>
    </location>
</feature>
<protein>
    <submittedName>
        <fullName evidence="2">Uncharacterized protein</fullName>
    </submittedName>
</protein>
<gene>
    <name evidence="2" type="ORF">KSP40_PGU020302</name>
</gene>
<dbReference type="EMBL" id="JBBWWR010000009">
    <property type="protein sequence ID" value="KAK8961545.1"/>
    <property type="molecule type" value="Genomic_DNA"/>
</dbReference>
<comment type="caution">
    <text evidence="2">The sequence shown here is derived from an EMBL/GenBank/DDBJ whole genome shotgun (WGS) entry which is preliminary data.</text>
</comment>
<organism evidence="2 3">
    <name type="scientific">Platanthera guangdongensis</name>
    <dbReference type="NCBI Taxonomy" id="2320717"/>
    <lineage>
        <taxon>Eukaryota</taxon>
        <taxon>Viridiplantae</taxon>
        <taxon>Streptophyta</taxon>
        <taxon>Embryophyta</taxon>
        <taxon>Tracheophyta</taxon>
        <taxon>Spermatophyta</taxon>
        <taxon>Magnoliopsida</taxon>
        <taxon>Liliopsida</taxon>
        <taxon>Asparagales</taxon>
        <taxon>Orchidaceae</taxon>
        <taxon>Orchidoideae</taxon>
        <taxon>Orchideae</taxon>
        <taxon>Orchidinae</taxon>
        <taxon>Platanthera</taxon>
    </lineage>
</organism>
<name>A0ABR2MC33_9ASPA</name>